<protein>
    <submittedName>
        <fullName evidence="2">Uncharacterized protein</fullName>
    </submittedName>
</protein>
<feature type="non-terminal residue" evidence="2">
    <location>
        <position position="1"/>
    </location>
</feature>
<reference evidence="2" key="1">
    <citation type="submission" date="2018-05" db="EMBL/GenBank/DDBJ databases">
        <title>Draft genome of Mucuna pruriens seed.</title>
        <authorList>
            <person name="Nnadi N.E."/>
            <person name="Vos R."/>
            <person name="Hasami M.H."/>
            <person name="Devisetty U.K."/>
            <person name="Aguiy J.C."/>
        </authorList>
    </citation>
    <scope>NUCLEOTIDE SEQUENCE [LARGE SCALE GENOMIC DNA]</scope>
    <source>
        <strain evidence="2">JCA_2017</strain>
    </source>
</reference>
<dbReference type="EMBL" id="QJKJ01009203">
    <property type="protein sequence ID" value="RDX77332.1"/>
    <property type="molecule type" value="Genomic_DNA"/>
</dbReference>
<sequence length="249" mass="28629">LQAYANQVTQPQSTQSQPQPQSTQPQPQPRPRPTPSQHPPPPPPPPQTTQSQPPPLPQTTQCQPPPPPRTTQSQPPPPPRTTQSQPIPIQVLHMHEYPIVNEVLYFSFSHVSENNNGHKILIFPEGDGFDQHKLVVGTISSIMRSNLEEAKPSWKKLSMDQRDSWFDIFKSKFTWQPQFNDMVRPNFEKRCVAKMTQLMQEARKNLNKRPIWMRDGKEAKGIDPSLSEFYFRTHRKKDQSWVGPHAKST</sequence>
<evidence type="ECO:0000313" key="2">
    <source>
        <dbReference type="EMBL" id="RDX77332.1"/>
    </source>
</evidence>
<comment type="caution">
    <text evidence="2">The sequence shown here is derived from an EMBL/GenBank/DDBJ whole genome shotgun (WGS) entry which is preliminary data.</text>
</comment>
<gene>
    <name evidence="2" type="ORF">CR513_42569</name>
</gene>
<dbReference type="Proteomes" id="UP000257109">
    <property type="component" value="Unassembled WGS sequence"/>
</dbReference>
<evidence type="ECO:0000256" key="1">
    <source>
        <dbReference type="SAM" id="MobiDB-lite"/>
    </source>
</evidence>
<evidence type="ECO:0000313" key="3">
    <source>
        <dbReference type="Proteomes" id="UP000257109"/>
    </source>
</evidence>
<feature type="non-terminal residue" evidence="2">
    <location>
        <position position="249"/>
    </location>
</feature>
<dbReference type="OrthoDB" id="1430883at2759"/>
<accession>A0A371FGB7</accession>
<dbReference type="AlphaFoldDB" id="A0A371FGB7"/>
<feature type="region of interest" description="Disordered" evidence="1">
    <location>
        <begin position="1"/>
        <end position="85"/>
    </location>
</feature>
<organism evidence="2 3">
    <name type="scientific">Mucuna pruriens</name>
    <name type="common">Velvet bean</name>
    <name type="synonym">Dolichos pruriens</name>
    <dbReference type="NCBI Taxonomy" id="157652"/>
    <lineage>
        <taxon>Eukaryota</taxon>
        <taxon>Viridiplantae</taxon>
        <taxon>Streptophyta</taxon>
        <taxon>Embryophyta</taxon>
        <taxon>Tracheophyta</taxon>
        <taxon>Spermatophyta</taxon>
        <taxon>Magnoliopsida</taxon>
        <taxon>eudicotyledons</taxon>
        <taxon>Gunneridae</taxon>
        <taxon>Pentapetalae</taxon>
        <taxon>rosids</taxon>
        <taxon>fabids</taxon>
        <taxon>Fabales</taxon>
        <taxon>Fabaceae</taxon>
        <taxon>Papilionoideae</taxon>
        <taxon>50 kb inversion clade</taxon>
        <taxon>NPAAA clade</taxon>
        <taxon>indigoferoid/millettioid clade</taxon>
        <taxon>Phaseoleae</taxon>
        <taxon>Mucuna</taxon>
    </lineage>
</organism>
<name>A0A371FGB7_MUCPR</name>
<keyword evidence="3" id="KW-1185">Reference proteome</keyword>
<feature type="compositionally biased region" description="Low complexity" evidence="1">
    <location>
        <begin position="9"/>
        <end position="25"/>
    </location>
</feature>
<feature type="compositionally biased region" description="Pro residues" evidence="1">
    <location>
        <begin position="26"/>
        <end position="80"/>
    </location>
</feature>
<proteinExistence type="predicted"/>